<keyword evidence="4" id="KW-0175">Coiled coil</keyword>
<dbReference type="AlphaFoldDB" id="A0A6P5YUF9"/>
<dbReference type="SUPFAM" id="SSF52540">
    <property type="entry name" value="P-loop containing nucleoside triphosphate hydrolases"/>
    <property type="match status" value="1"/>
</dbReference>
<feature type="coiled-coil region" evidence="4">
    <location>
        <begin position="81"/>
        <end position="108"/>
    </location>
</feature>
<dbReference type="Gene3D" id="3.40.50.300">
    <property type="entry name" value="P-loop containing nucleotide triphosphate hydrolases"/>
    <property type="match status" value="1"/>
</dbReference>
<evidence type="ECO:0000256" key="1">
    <source>
        <dbReference type="ARBA" id="ARBA00022741"/>
    </source>
</evidence>
<dbReference type="PRINTS" id="PR00364">
    <property type="entry name" value="DISEASERSIST"/>
</dbReference>
<evidence type="ECO:0000256" key="2">
    <source>
        <dbReference type="ARBA" id="ARBA00022821"/>
    </source>
</evidence>
<dbReference type="GeneID" id="111294729"/>
<keyword evidence="2" id="KW-0611">Plant defense</keyword>
<dbReference type="InterPro" id="IPR027417">
    <property type="entry name" value="P-loop_NTPase"/>
</dbReference>
<gene>
    <name evidence="7" type="primary">LOC111294729</name>
</gene>
<evidence type="ECO:0000256" key="3">
    <source>
        <dbReference type="ARBA" id="ARBA00022840"/>
    </source>
</evidence>
<dbReference type="KEGG" id="dzi:111294729"/>
<evidence type="ECO:0000313" key="6">
    <source>
        <dbReference type="Proteomes" id="UP000515121"/>
    </source>
</evidence>
<protein>
    <submittedName>
        <fullName evidence="7">Probable disease resistance protein At1g12280</fullName>
    </submittedName>
</protein>
<keyword evidence="1" id="KW-0547">Nucleotide-binding</keyword>
<keyword evidence="6" id="KW-1185">Reference proteome</keyword>
<sequence>MEAVIASVGEKAGEFAFDLIKREVTYISNYKSNVENLKEGFDEPKDARQRVKHSVDAAKTKGRKIYKDVEKWLFMVDEETSEEAAAKLEDEEKAKEKLSKRAEKEADSIAQLLGKGRFDSVSYLPALRHVNGYDAFASRTGALNGVMEALKNDDSNIIGVYGVGRAAITRLVKQFARLAMEKQLFDEVIMAAITQTPNIEKIQNEIAKNLGLKFDEASLDARRFQLRDRLKKQKKVLIILDDIWVTLDLNVLGLPSRGEHMGCKILLTSRNFNVLSSMGIQKPFAISIFKKQKSWNPIRNMVSDIVERSNLYFTTIEVAQKCAELPVAIATIANTSKNKKTLFELRNVLQELKRPLFQKLQKQTG</sequence>
<proteinExistence type="predicted"/>
<dbReference type="Gene3D" id="1.10.8.430">
    <property type="entry name" value="Helical domain of apoptotic protease-activating factors"/>
    <property type="match status" value="1"/>
</dbReference>
<dbReference type="GO" id="GO:0006952">
    <property type="term" value="P:defense response"/>
    <property type="evidence" value="ECO:0007669"/>
    <property type="project" value="UniProtKB-KW"/>
</dbReference>
<dbReference type="Pfam" id="PF00931">
    <property type="entry name" value="NB-ARC"/>
    <property type="match status" value="1"/>
</dbReference>
<accession>A0A6P5YUF9</accession>
<dbReference type="OrthoDB" id="1898799at2759"/>
<evidence type="ECO:0000313" key="7">
    <source>
        <dbReference type="RefSeq" id="XP_022743855.1"/>
    </source>
</evidence>
<dbReference type="PANTHER" id="PTHR33463">
    <property type="entry name" value="NB-ARC DOMAIN-CONTAINING PROTEIN-RELATED"/>
    <property type="match status" value="1"/>
</dbReference>
<evidence type="ECO:0000256" key="4">
    <source>
        <dbReference type="SAM" id="Coils"/>
    </source>
</evidence>
<dbReference type="InterPro" id="IPR042197">
    <property type="entry name" value="Apaf_helical"/>
</dbReference>
<feature type="domain" description="NB-ARC" evidence="5">
    <location>
        <begin position="143"/>
        <end position="302"/>
    </location>
</feature>
<dbReference type="InterPro" id="IPR002182">
    <property type="entry name" value="NB-ARC"/>
</dbReference>
<evidence type="ECO:0000259" key="5">
    <source>
        <dbReference type="Pfam" id="PF00931"/>
    </source>
</evidence>
<reference evidence="7" key="1">
    <citation type="submission" date="2025-08" db="UniProtKB">
        <authorList>
            <consortium name="RefSeq"/>
        </authorList>
    </citation>
    <scope>IDENTIFICATION</scope>
    <source>
        <tissue evidence="7">Fruit stalk</tissue>
    </source>
</reference>
<dbReference type="Proteomes" id="UP000515121">
    <property type="component" value="Unplaced"/>
</dbReference>
<dbReference type="GO" id="GO:0005524">
    <property type="term" value="F:ATP binding"/>
    <property type="evidence" value="ECO:0007669"/>
    <property type="project" value="UniProtKB-KW"/>
</dbReference>
<dbReference type="InterPro" id="IPR050905">
    <property type="entry name" value="Plant_NBS-LRR"/>
</dbReference>
<organism evidence="6 7">
    <name type="scientific">Durio zibethinus</name>
    <name type="common">Durian</name>
    <dbReference type="NCBI Taxonomy" id="66656"/>
    <lineage>
        <taxon>Eukaryota</taxon>
        <taxon>Viridiplantae</taxon>
        <taxon>Streptophyta</taxon>
        <taxon>Embryophyta</taxon>
        <taxon>Tracheophyta</taxon>
        <taxon>Spermatophyta</taxon>
        <taxon>Magnoliopsida</taxon>
        <taxon>eudicotyledons</taxon>
        <taxon>Gunneridae</taxon>
        <taxon>Pentapetalae</taxon>
        <taxon>rosids</taxon>
        <taxon>malvids</taxon>
        <taxon>Malvales</taxon>
        <taxon>Malvaceae</taxon>
        <taxon>Helicteroideae</taxon>
        <taxon>Durio</taxon>
    </lineage>
</organism>
<dbReference type="PANTHER" id="PTHR33463:SF192">
    <property type="entry name" value="DISEASE RESISTANCE PROTEIN RPS2-LIKE"/>
    <property type="match status" value="1"/>
</dbReference>
<name>A0A6P5YUF9_DURZI</name>
<keyword evidence="3" id="KW-0067">ATP-binding</keyword>
<dbReference type="GO" id="GO:0043531">
    <property type="term" value="F:ADP binding"/>
    <property type="evidence" value="ECO:0007669"/>
    <property type="project" value="InterPro"/>
</dbReference>
<dbReference type="RefSeq" id="XP_022743855.1">
    <property type="nucleotide sequence ID" value="XM_022888120.1"/>
</dbReference>